<dbReference type="InterPro" id="IPR019206">
    <property type="entry name" value="DUF2085_TM"/>
</dbReference>
<dbReference type="OrthoDB" id="65798at2157"/>
<feature type="transmembrane region" description="Helical" evidence="1">
    <location>
        <begin position="75"/>
        <end position="94"/>
    </location>
</feature>
<dbReference type="AlphaFoldDB" id="A0A1I6PR89"/>
<protein>
    <submittedName>
        <fullName evidence="2">Predicted membrane protein</fullName>
    </submittedName>
</protein>
<dbReference type="Pfam" id="PF09858">
    <property type="entry name" value="DUF2085"/>
    <property type="match status" value="1"/>
</dbReference>
<evidence type="ECO:0000256" key="1">
    <source>
        <dbReference type="SAM" id="Phobius"/>
    </source>
</evidence>
<keyword evidence="3" id="KW-1185">Reference proteome</keyword>
<reference evidence="3" key="1">
    <citation type="submission" date="2016-10" db="EMBL/GenBank/DDBJ databases">
        <authorList>
            <person name="Varghese N."/>
            <person name="Submissions S."/>
        </authorList>
    </citation>
    <scope>NUCLEOTIDE SEQUENCE [LARGE SCALE GENOMIC DNA]</scope>
    <source>
        <strain evidence="3">DSM 22427</strain>
    </source>
</reference>
<gene>
    <name evidence="2" type="ORF">SAMN04488556_0728</name>
</gene>
<sequence length="152" mass="16140">MGIDRSELRTGLARTWPYLLSHHLPSERHRCYAPVVFGRQIHVCARCLGIYPGILVAVLASVLEGGVASQSLTGLPVVLLFPLPALIDWTLTTFTDRRGYNPVRTATGFLLGIGYGSGLLGLLLAGDLRVIAVGIGYGVAAGVLLSISLTDN</sequence>
<keyword evidence="1" id="KW-1133">Transmembrane helix</keyword>
<keyword evidence="1" id="KW-0472">Membrane</keyword>
<dbReference type="Proteomes" id="UP000199199">
    <property type="component" value="Unassembled WGS sequence"/>
</dbReference>
<feature type="transmembrane region" description="Helical" evidence="1">
    <location>
        <begin position="43"/>
        <end position="63"/>
    </location>
</feature>
<keyword evidence="1" id="KW-0812">Transmembrane</keyword>
<proteinExistence type="predicted"/>
<feature type="transmembrane region" description="Helical" evidence="1">
    <location>
        <begin position="130"/>
        <end position="149"/>
    </location>
</feature>
<evidence type="ECO:0000313" key="2">
    <source>
        <dbReference type="EMBL" id="SFS42555.1"/>
    </source>
</evidence>
<dbReference type="EMBL" id="FOZS01000001">
    <property type="protein sequence ID" value="SFS42555.1"/>
    <property type="molecule type" value="Genomic_DNA"/>
</dbReference>
<organism evidence="2 3">
    <name type="scientific">Halostagnicola kamekurae</name>
    <dbReference type="NCBI Taxonomy" id="619731"/>
    <lineage>
        <taxon>Archaea</taxon>
        <taxon>Methanobacteriati</taxon>
        <taxon>Methanobacteriota</taxon>
        <taxon>Stenosarchaea group</taxon>
        <taxon>Halobacteria</taxon>
        <taxon>Halobacteriales</taxon>
        <taxon>Natrialbaceae</taxon>
        <taxon>Halostagnicola</taxon>
    </lineage>
</organism>
<feature type="transmembrane region" description="Helical" evidence="1">
    <location>
        <begin position="106"/>
        <end position="124"/>
    </location>
</feature>
<name>A0A1I6PR89_9EURY</name>
<accession>A0A1I6PR89</accession>
<dbReference type="RefSeq" id="WP_092901652.1">
    <property type="nucleotide sequence ID" value="NZ_FOZS01000001.1"/>
</dbReference>
<evidence type="ECO:0000313" key="3">
    <source>
        <dbReference type="Proteomes" id="UP000199199"/>
    </source>
</evidence>